<evidence type="ECO:0000313" key="3">
    <source>
        <dbReference type="Proteomes" id="UP001151760"/>
    </source>
</evidence>
<gene>
    <name evidence="2" type="ORF">Tco_0974831</name>
</gene>
<comment type="caution">
    <text evidence="2">The sequence shown here is derived from an EMBL/GenBank/DDBJ whole genome shotgun (WGS) entry which is preliminary data.</text>
</comment>
<dbReference type="Pfam" id="PF14223">
    <property type="entry name" value="Retrotran_gag_2"/>
    <property type="match status" value="1"/>
</dbReference>
<sequence>MFTLRYENKEYVLDVQIPTIDDDSTQEETKAHQKHYDDANRVPCIMASFMSPEMQKTFENTWAYEMNQQLKEMFQEKASKERFHVVKSLMAFKPKPGASICAFVIEMKGYFDRLESLNMVFDAELSINIILSSLPVDYNQFVHSYQMNGKETSIMELHILLQTAEQGIKKDDVPSTSAAPMLTAESEIAPTSDPKEAVCFYCNTKGHWKRSYLKYLKDPKDGKVEKSSHSETTAHILNLVPTKKVSKTPFEMWKGKLPSLGHIKIWGCEDSRSKIDLEEIQESVDEEPIVNTDTQPEVVTHVKPDDISIPIRRTSGRVSKPPQFYYVTQFGFSRSEDESCIYVKVSGSVGVFLVLYVDDIPLIGNDIPTLQSVKDWLGKCFAMKDLGDASYILGIKIYRDRSKRLIELSQDTYLDKILKRDKIKNSKKGNLPLHRGIMISKDLCLKIDVELDRMSRVPYASAVGSIMYTMTCRRLDVSFSLSMGIVTWKSSKQDTVADSTCYSEYIAACEASKEAIWMKNFIRDHGVVPTNPLPEYLVYSNLLSRSYYRNVTPSSNFPAISSDESIESPIPLVILSDIEFDPFKDSLSSDHALVAPGVSPFLSDDHSESEPLEDSSAEDALEPYKATIARWRAVVMARSSSSASMPPTSFQLVPTSPSLPLRPAIFVRPRHEIPFG</sequence>
<feature type="domain" description="Reverse transcriptase Ty1/copia-type" evidence="1">
    <location>
        <begin position="328"/>
        <end position="433"/>
    </location>
</feature>
<organism evidence="2 3">
    <name type="scientific">Tanacetum coccineum</name>
    <dbReference type="NCBI Taxonomy" id="301880"/>
    <lineage>
        <taxon>Eukaryota</taxon>
        <taxon>Viridiplantae</taxon>
        <taxon>Streptophyta</taxon>
        <taxon>Embryophyta</taxon>
        <taxon>Tracheophyta</taxon>
        <taxon>Spermatophyta</taxon>
        <taxon>Magnoliopsida</taxon>
        <taxon>eudicotyledons</taxon>
        <taxon>Gunneridae</taxon>
        <taxon>Pentapetalae</taxon>
        <taxon>asterids</taxon>
        <taxon>campanulids</taxon>
        <taxon>Asterales</taxon>
        <taxon>Asteraceae</taxon>
        <taxon>Asteroideae</taxon>
        <taxon>Anthemideae</taxon>
        <taxon>Anthemidinae</taxon>
        <taxon>Tanacetum</taxon>
    </lineage>
</organism>
<proteinExistence type="predicted"/>
<dbReference type="CDD" id="cd09272">
    <property type="entry name" value="RNase_HI_RT_Ty1"/>
    <property type="match status" value="1"/>
</dbReference>
<accession>A0ABQ5ECN3</accession>
<keyword evidence="3" id="KW-1185">Reference proteome</keyword>
<dbReference type="EMBL" id="BQNB010016173">
    <property type="protein sequence ID" value="GJT48674.1"/>
    <property type="molecule type" value="Genomic_DNA"/>
</dbReference>
<reference evidence="2" key="1">
    <citation type="journal article" date="2022" name="Int. J. Mol. Sci.">
        <title>Draft Genome of Tanacetum Coccineum: Genomic Comparison of Closely Related Tanacetum-Family Plants.</title>
        <authorList>
            <person name="Yamashiro T."/>
            <person name="Shiraishi A."/>
            <person name="Nakayama K."/>
            <person name="Satake H."/>
        </authorList>
    </citation>
    <scope>NUCLEOTIDE SEQUENCE</scope>
</reference>
<evidence type="ECO:0000259" key="1">
    <source>
        <dbReference type="Pfam" id="PF07727"/>
    </source>
</evidence>
<dbReference type="InterPro" id="IPR013103">
    <property type="entry name" value="RVT_2"/>
</dbReference>
<protein>
    <submittedName>
        <fullName evidence="2">Retrotransposon protein, putative, ty1-copia subclass</fullName>
    </submittedName>
</protein>
<evidence type="ECO:0000313" key="2">
    <source>
        <dbReference type="EMBL" id="GJT48674.1"/>
    </source>
</evidence>
<name>A0ABQ5ECN3_9ASTR</name>
<dbReference type="Proteomes" id="UP001151760">
    <property type="component" value="Unassembled WGS sequence"/>
</dbReference>
<dbReference type="Pfam" id="PF07727">
    <property type="entry name" value="RVT_2"/>
    <property type="match status" value="1"/>
</dbReference>
<reference evidence="2" key="2">
    <citation type="submission" date="2022-01" db="EMBL/GenBank/DDBJ databases">
        <authorList>
            <person name="Yamashiro T."/>
            <person name="Shiraishi A."/>
            <person name="Satake H."/>
            <person name="Nakayama K."/>
        </authorList>
    </citation>
    <scope>NUCLEOTIDE SEQUENCE</scope>
</reference>